<feature type="chain" id="PRO_5003231352" description="Lipoprotein" evidence="1">
    <location>
        <begin position="20"/>
        <end position="69"/>
    </location>
</feature>
<sequence precursor="true">MGKALIVPAILLLSACVAAAPVEDPRKVWCDHNTPRRPSLPVVEIMTRAELDEMNAFDAKGADWCGWKP</sequence>
<evidence type="ECO:0000256" key="1">
    <source>
        <dbReference type="SAM" id="SignalP"/>
    </source>
</evidence>
<name>E8T7U5_MESCW</name>
<dbReference type="KEGG" id="mci:Mesci_3829"/>
<reference evidence="3" key="1">
    <citation type="submission" date="2011-01" db="EMBL/GenBank/DDBJ databases">
        <title>Complete sequence of chromosome of Mesorhizobium ciceri bv. biserrulae WSM1271.</title>
        <authorList>
            <person name="Lucas S."/>
            <person name="Copeland A."/>
            <person name="Lapidus A."/>
            <person name="Cheng J.-F."/>
            <person name="Goodwin L."/>
            <person name="Pitluck S."/>
            <person name="Teshima H."/>
            <person name="Detter J.C."/>
            <person name="Han C."/>
            <person name="Tapia R."/>
            <person name="Land M."/>
            <person name="Hauser L."/>
            <person name="Kyrpides N."/>
            <person name="Ivanova N."/>
            <person name="Nandasena K."/>
            <person name="Reeve W.G."/>
            <person name="Howieson J.G."/>
            <person name="O'Hara G."/>
            <person name="Tiwari R.P."/>
            <person name="Woyke T."/>
        </authorList>
    </citation>
    <scope>NUCLEOTIDE SEQUENCE [LARGE SCALE GENOMIC DNA]</scope>
    <source>
        <strain evidence="3">HAMBI 2942 / LMG 23838 / WSM1271</strain>
    </source>
</reference>
<organism evidence="2 3">
    <name type="scientific">Mesorhizobium ciceri biovar biserrulae (strain HAMBI 2942 / LMG 23838 / WSM1271)</name>
    <dbReference type="NCBI Taxonomy" id="765698"/>
    <lineage>
        <taxon>Bacteria</taxon>
        <taxon>Pseudomonadati</taxon>
        <taxon>Pseudomonadota</taxon>
        <taxon>Alphaproteobacteria</taxon>
        <taxon>Hyphomicrobiales</taxon>
        <taxon>Phyllobacteriaceae</taxon>
        <taxon>Mesorhizobium</taxon>
    </lineage>
</organism>
<dbReference type="OrthoDB" id="8098432at2"/>
<proteinExistence type="predicted"/>
<dbReference type="EMBL" id="CP002447">
    <property type="protein sequence ID" value="ADV12946.1"/>
    <property type="molecule type" value="Genomic_DNA"/>
</dbReference>
<dbReference type="AlphaFoldDB" id="E8T7U5"/>
<evidence type="ECO:0008006" key="4">
    <source>
        <dbReference type="Google" id="ProtNLM"/>
    </source>
</evidence>
<dbReference type="HOGENOM" id="CLU_2771087_0_0_5"/>
<protein>
    <recommendedName>
        <fullName evidence="4">Lipoprotein</fullName>
    </recommendedName>
</protein>
<dbReference type="PROSITE" id="PS51257">
    <property type="entry name" value="PROKAR_LIPOPROTEIN"/>
    <property type="match status" value="1"/>
</dbReference>
<accession>E8T7U5</accession>
<dbReference type="STRING" id="765698.Mesci_3829"/>
<evidence type="ECO:0000313" key="2">
    <source>
        <dbReference type="EMBL" id="ADV12946.1"/>
    </source>
</evidence>
<gene>
    <name evidence="2" type="ordered locus">Mesci_3829</name>
</gene>
<feature type="signal peptide" evidence="1">
    <location>
        <begin position="1"/>
        <end position="19"/>
    </location>
</feature>
<evidence type="ECO:0000313" key="3">
    <source>
        <dbReference type="Proteomes" id="UP000007471"/>
    </source>
</evidence>
<keyword evidence="1" id="KW-0732">Signal</keyword>
<dbReference type="Proteomes" id="UP000007471">
    <property type="component" value="Chromosome"/>
</dbReference>